<dbReference type="Gene3D" id="2.140.10.30">
    <property type="entry name" value="Dipeptidylpeptidase IV, N-terminal domain"/>
    <property type="match status" value="1"/>
</dbReference>
<dbReference type="PANTHER" id="PTHR11731">
    <property type="entry name" value="PROTEASE FAMILY S9B,C DIPEPTIDYL-PEPTIDASE IV-RELATED"/>
    <property type="match status" value="1"/>
</dbReference>
<proteinExistence type="predicted"/>
<feature type="domain" description="Dipeptidylpeptidase IV N-terminal" evidence="4">
    <location>
        <begin position="205"/>
        <end position="574"/>
    </location>
</feature>
<dbReference type="RefSeq" id="XP_062712043.1">
    <property type="nucleotide sequence ID" value="XM_062856059.1"/>
</dbReference>
<dbReference type="InterPro" id="IPR002469">
    <property type="entry name" value="Peptidase_S9B_N"/>
</dbReference>
<reference evidence="6" key="1">
    <citation type="journal article" date="2015" name="Proc. Natl. Acad. Sci. U.S.A.">
        <title>Genome sequence of the Asian Tiger mosquito, Aedes albopictus, reveals insights into its biology, genetics, and evolution.</title>
        <authorList>
            <person name="Chen X.G."/>
            <person name="Jiang X."/>
            <person name="Gu J."/>
            <person name="Xu M."/>
            <person name="Wu Y."/>
            <person name="Deng Y."/>
            <person name="Zhang C."/>
            <person name="Bonizzoni M."/>
            <person name="Dermauw W."/>
            <person name="Vontas J."/>
            <person name="Armbruster P."/>
            <person name="Huang X."/>
            <person name="Yang Y."/>
            <person name="Zhang H."/>
            <person name="He W."/>
            <person name="Peng H."/>
            <person name="Liu Y."/>
            <person name="Wu K."/>
            <person name="Chen J."/>
            <person name="Lirakis M."/>
            <person name="Topalis P."/>
            <person name="Van Leeuwen T."/>
            <person name="Hall A.B."/>
            <person name="Jiang X."/>
            <person name="Thorpe C."/>
            <person name="Mueller R.L."/>
            <person name="Sun C."/>
            <person name="Waterhouse R.M."/>
            <person name="Yan G."/>
            <person name="Tu Z.J."/>
            <person name="Fang X."/>
            <person name="James A.A."/>
        </authorList>
    </citation>
    <scope>NUCLEOTIDE SEQUENCE [LARGE SCALE GENOMIC DNA]</scope>
    <source>
        <strain evidence="6">Foshan</strain>
    </source>
</reference>
<evidence type="ECO:0000259" key="4">
    <source>
        <dbReference type="Pfam" id="PF00930"/>
    </source>
</evidence>
<dbReference type="Pfam" id="PF00930">
    <property type="entry name" value="DPPIV_N"/>
    <property type="match status" value="1"/>
</dbReference>
<evidence type="ECO:0000313" key="5">
    <source>
        <dbReference type="EnsemblMetazoa" id="AALFPA23_005738.P7365"/>
    </source>
</evidence>
<keyword evidence="2" id="KW-1133">Transmembrane helix</keyword>
<keyword evidence="6" id="KW-1185">Reference proteome</keyword>
<accession>A0ABM1Y4V6</accession>
<evidence type="ECO:0000259" key="3">
    <source>
        <dbReference type="Pfam" id="PF00326"/>
    </source>
</evidence>
<dbReference type="Proteomes" id="UP000069940">
    <property type="component" value="Unassembled WGS sequence"/>
</dbReference>
<dbReference type="Pfam" id="PF00326">
    <property type="entry name" value="Peptidase_S9"/>
    <property type="match status" value="1"/>
</dbReference>
<dbReference type="EnsemblMetazoa" id="AALFPA23_005738.R7365">
    <property type="protein sequence ID" value="AALFPA23_005738.P7365"/>
    <property type="gene ID" value="AALFPA23_005738"/>
</dbReference>
<dbReference type="GeneID" id="115253497"/>
<dbReference type="Gene3D" id="3.40.50.1820">
    <property type="entry name" value="alpha/beta hydrolase"/>
    <property type="match status" value="1"/>
</dbReference>
<dbReference type="InterPro" id="IPR001375">
    <property type="entry name" value="Peptidase_S9_cat"/>
</dbReference>
<feature type="compositionally biased region" description="Low complexity" evidence="1">
    <location>
        <begin position="30"/>
        <end position="41"/>
    </location>
</feature>
<dbReference type="InterPro" id="IPR029058">
    <property type="entry name" value="AB_hydrolase_fold"/>
</dbReference>
<dbReference type="EnsemblMetazoa" id="AALFPA23_005738.R7362">
    <property type="protein sequence ID" value="AALFPA23_005738.P7362"/>
    <property type="gene ID" value="AALFPA23_005738"/>
</dbReference>
<dbReference type="PANTHER" id="PTHR11731:SF192">
    <property type="entry name" value="IP17501P"/>
    <property type="match status" value="1"/>
</dbReference>
<dbReference type="RefSeq" id="XP_062712044.1">
    <property type="nucleotide sequence ID" value="XM_062856060.1"/>
</dbReference>
<dbReference type="SUPFAM" id="SSF82171">
    <property type="entry name" value="DPP6 N-terminal domain-like"/>
    <property type="match status" value="1"/>
</dbReference>
<evidence type="ECO:0000313" key="6">
    <source>
        <dbReference type="Proteomes" id="UP000069940"/>
    </source>
</evidence>
<sequence>MNRSNTVTVGVEYQRLSQREQHDESDDADSGAAGYDGASTDSETEEWSALGSRATRDRLLLAKQRFDLEAADHLGRAGKMKIEMYEELVGSKKRNTKKYLLIGGGVAIVLAVVITLVVVFTGDDSSDNGDNSPIVSGGDPITLEDFLTGKLSARGFNGAWSPSGKVISRDDVGRVLAYDPATNETKTLLDEQHEDLLQGFKFDLSADERYLLVARGYSKIFRHSFLAVYDIVDLQNNRVIPINVNGERKALNVVEWSPVGNSFIFVFLNNLYYKASPDAQELQITNDGEASIYNGIPDWVYEEEVFSTNLATWFSTDGQKLAFIRFNDTTTRLMKIPIYGPPGHPEFQYPHELALHYPKAGTPNPSVNLYQVDLVNPSVKTEIKPPVALVTPENDHIITSVGWASNNRLITIWKNRVQNHAIVTTCDQNNNCGEIQDIRVDGGWLELFSAPVFNKDGSQFVIIKSQDQPDAGGYNHITMMSTQTRSSMAFTSGKYVVQEILLWEPETNLIFYAANTEEDSHVLHIFAVQGHSGAKPMCLTCTVGSSPKQSYFNAQMSKKGNYIVLEAKGPGVPWSEMFEWSFANGAVSLKPVKTLETNTELRNRLEGKSLPTVQYHEIDLENGFTSKVMLLIPPGADLSGKTKYPLLVDVYGGPNSYSVTSSWSIGWGHHMSSNRSVIYAKIDGRGSGLRGDKLLFQIYRKLGTFEIEDQITTAKKLSEKLPFVDPARAAIWGWSYGGYASAMALAKDANRVFKCAVSVAPVTDWTFYDSIYTERYMGLPTATDNKQGYEQSRLTAMYEKFRDRKYMLVHGTFDDNVHYQQAMQLARALETHDIMFKQVSYPDEDHSLAGVRPHLYHTLGRFFSECFDLRD</sequence>
<keyword evidence="2" id="KW-0472">Membrane</keyword>
<feature type="transmembrane region" description="Helical" evidence="2">
    <location>
        <begin position="99"/>
        <end position="120"/>
    </location>
</feature>
<name>A0ABM1Y4V6_AEDAL</name>
<protein>
    <recommendedName>
        <fullName evidence="7">Dipeptidyl-peptidase</fullName>
    </recommendedName>
</protein>
<dbReference type="SUPFAM" id="SSF53474">
    <property type="entry name" value="alpha/beta-Hydrolases"/>
    <property type="match status" value="1"/>
</dbReference>
<evidence type="ECO:0000256" key="1">
    <source>
        <dbReference type="SAM" id="MobiDB-lite"/>
    </source>
</evidence>
<feature type="region of interest" description="Disordered" evidence="1">
    <location>
        <begin position="1"/>
        <end position="50"/>
    </location>
</feature>
<keyword evidence="2" id="KW-0812">Transmembrane</keyword>
<organism evidence="5 6">
    <name type="scientific">Aedes albopictus</name>
    <name type="common">Asian tiger mosquito</name>
    <name type="synonym">Stegomyia albopicta</name>
    <dbReference type="NCBI Taxonomy" id="7160"/>
    <lineage>
        <taxon>Eukaryota</taxon>
        <taxon>Metazoa</taxon>
        <taxon>Ecdysozoa</taxon>
        <taxon>Arthropoda</taxon>
        <taxon>Hexapoda</taxon>
        <taxon>Insecta</taxon>
        <taxon>Pterygota</taxon>
        <taxon>Neoptera</taxon>
        <taxon>Endopterygota</taxon>
        <taxon>Diptera</taxon>
        <taxon>Nematocera</taxon>
        <taxon>Culicoidea</taxon>
        <taxon>Culicidae</taxon>
        <taxon>Culicinae</taxon>
        <taxon>Aedini</taxon>
        <taxon>Aedes</taxon>
        <taxon>Stegomyia</taxon>
    </lineage>
</organism>
<evidence type="ECO:0008006" key="7">
    <source>
        <dbReference type="Google" id="ProtNLM"/>
    </source>
</evidence>
<evidence type="ECO:0000256" key="2">
    <source>
        <dbReference type="SAM" id="Phobius"/>
    </source>
</evidence>
<feature type="domain" description="Peptidase S9 prolyl oligopeptidase catalytic" evidence="3">
    <location>
        <begin position="663"/>
        <end position="868"/>
    </location>
</feature>
<reference evidence="5" key="2">
    <citation type="submission" date="2025-05" db="UniProtKB">
        <authorList>
            <consortium name="EnsemblMetazoa"/>
        </authorList>
    </citation>
    <scope>IDENTIFICATION</scope>
    <source>
        <strain evidence="5">Foshan</strain>
    </source>
</reference>
<dbReference type="InterPro" id="IPR050278">
    <property type="entry name" value="Serine_Prot_S9B/DPPIV"/>
</dbReference>